<feature type="modified residue" description="Phosphohistidine" evidence="1">
    <location>
        <position position="50"/>
    </location>
</feature>
<dbReference type="AlphaFoldDB" id="A0A964FGM6"/>
<dbReference type="Pfam" id="PF01627">
    <property type="entry name" value="Hpt"/>
    <property type="match status" value="1"/>
</dbReference>
<keyword evidence="4" id="KW-1185">Reference proteome</keyword>
<name>A0A964FGM6_9CYAN</name>
<dbReference type="SUPFAM" id="SSF47226">
    <property type="entry name" value="Histidine-containing phosphotransfer domain, HPT domain"/>
    <property type="match status" value="1"/>
</dbReference>
<dbReference type="GO" id="GO:0000160">
    <property type="term" value="P:phosphorelay signal transduction system"/>
    <property type="evidence" value="ECO:0007669"/>
    <property type="project" value="InterPro"/>
</dbReference>
<dbReference type="InterPro" id="IPR036641">
    <property type="entry name" value="HPT_dom_sf"/>
</dbReference>
<dbReference type="CDD" id="cd00088">
    <property type="entry name" value="HPT"/>
    <property type="match status" value="1"/>
</dbReference>
<dbReference type="Gene3D" id="1.20.120.160">
    <property type="entry name" value="HPT domain"/>
    <property type="match status" value="1"/>
</dbReference>
<evidence type="ECO:0000259" key="2">
    <source>
        <dbReference type="PROSITE" id="PS50894"/>
    </source>
</evidence>
<dbReference type="RefSeq" id="WP_229639690.1">
    <property type="nucleotide sequence ID" value="NZ_JADWDC010000011.1"/>
</dbReference>
<evidence type="ECO:0000313" key="3">
    <source>
        <dbReference type="EMBL" id="MCC0176653.1"/>
    </source>
</evidence>
<comment type="caution">
    <text evidence="3">The sequence shown here is derived from an EMBL/GenBank/DDBJ whole genome shotgun (WGS) entry which is preliminary data.</text>
</comment>
<reference evidence="3" key="1">
    <citation type="journal article" date="2021" name="Antonie Van Leeuwenhoek">
        <title>Draft genome and description of Waterburya agarophytonicola gen. nov. sp. nov. (Pleurocapsales, Cyanobacteria): a seaweed symbiont.</title>
        <authorList>
            <person name="Bonthond G."/>
            <person name="Shalygin S."/>
            <person name="Bayer T."/>
            <person name="Weinberger F."/>
        </authorList>
    </citation>
    <scope>NUCLEOTIDE SEQUENCE</scope>
    <source>
        <strain evidence="3">KI4</strain>
    </source>
</reference>
<evidence type="ECO:0000313" key="4">
    <source>
        <dbReference type="Proteomes" id="UP000729733"/>
    </source>
</evidence>
<organism evidence="3 4">
    <name type="scientific">Waterburya agarophytonicola KI4</name>
    <dbReference type="NCBI Taxonomy" id="2874699"/>
    <lineage>
        <taxon>Bacteria</taxon>
        <taxon>Bacillati</taxon>
        <taxon>Cyanobacteriota</taxon>
        <taxon>Cyanophyceae</taxon>
        <taxon>Pleurocapsales</taxon>
        <taxon>Hyellaceae</taxon>
        <taxon>Waterburya</taxon>
        <taxon>Waterburya agarophytonicola</taxon>
    </lineage>
</organism>
<dbReference type="SMART" id="SM00073">
    <property type="entry name" value="HPT"/>
    <property type="match status" value="1"/>
</dbReference>
<protein>
    <submittedName>
        <fullName evidence="3">Hpt domain-containing protein</fullName>
    </submittedName>
</protein>
<evidence type="ECO:0000256" key="1">
    <source>
        <dbReference type="PROSITE-ProRule" id="PRU00110"/>
    </source>
</evidence>
<keyword evidence="1" id="KW-0597">Phosphoprotein</keyword>
<accession>A0A964FGM6</accession>
<feature type="non-terminal residue" evidence="3">
    <location>
        <position position="348"/>
    </location>
</feature>
<dbReference type="PANTHER" id="PTHR43395">
    <property type="entry name" value="SENSOR HISTIDINE KINASE CHEA"/>
    <property type="match status" value="1"/>
</dbReference>
<gene>
    <name evidence="3" type="ORF">I4641_06630</name>
</gene>
<dbReference type="PANTHER" id="PTHR43395:SF1">
    <property type="entry name" value="CHEMOTAXIS PROTEIN CHEA"/>
    <property type="match status" value="1"/>
</dbReference>
<feature type="domain" description="HPt" evidence="2">
    <location>
        <begin position="4"/>
        <end position="107"/>
    </location>
</feature>
<dbReference type="PROSITE" id="PS50894">
    <property type="entry name" value="HPT"/>
    <property type="match status" value="1"/>
</dbReference>
<dbReference type="InterPro" id="IPR051315">
    <property type="entry name" value="Bact_Chemotaxis_CheA"/>
</dbReference>
<dbReference type="InterPro" id="IPR008207">
    <property type="entry name" value="Sig_transdc_His_kin_Hpt_dom"/>
</dbReference>
<proteinExistence type="predicted"/>
<dbReference type="EMBL" id="JADWDC010000011">
    <property type="protein sequence ID" value="MCC0176653.1"/>
    <property type="molecule type" value="Genomic_DNA"/>
</dbReference>
<sequence length="348" mass="37828">MSLNPDIRDQAYQFFIEEAQELLQVLESGLLELREDHSTPKVHELMRAAHSIKGGAASVELSAIELLAHRLEDFLKALYSDSVEFDADLESLLLQGYDCLSSPLTEQIESGSYDEEAALLTAEPVFAALEVRLEEALKNADNYIPSSNDLGVDIVSSIFEVDVVQSLEHLQEIVDNPANFDLAEELQGTLDMFAGFAELFNLSGFSDIVQTSQTALSQNPGSVLEIIKVTLADCTIAKDRVLEGDRDRGGEVSSALIELAQSDVSAAFSGDLNTEEFSFDSQDDNLWGSPTTTDPLAEDVFGTIPDAQVVAEDEPVEVAALIDDHNIDDIFGTIPDAQVVAEDEPVEV</sequence>
<dbReference type="Proteomes" id="UP000729733">
    <property type="component" value="Unassembled WGS sequence"/>
</dbReference>